<keyword evidence="6 7" id="KW-0627">Porphyrin biosynthesis</keyword>
<dbReference type="EMBL" id="JAAHFQ010000969">
    <property type="protein sequence ID" value="NER31875.1"/>
    <property type="molecule type" value="Genomic_DNA"/>
</dbReference>
<dbReference type="InterPro" id="IPR036406">
    <property type="entry name" value="Coprogen_oxidase_aer_sf"/>
</dbReference>
<dbReference type="GO" id="GO:0042803">
    <property type="term" value="F:protein homodimerization activity"/>
    <property type="evidence" value="ECO:0007669"/>
    <property type="project" value="UniProtKB-UniRule"/>
</dbReference>
<dbReference type="UniPathway" id="UPA00251">
    <property type="reaction ID" value="UER00322"/>
</dbReference>
<dbReference type="Pfam" id="PF01218">
    <property type="entry name" value="Coprogen_oxidas"/>
    <property type="match status" value="1"/>
</dbReference>
<evidence type="ECO:0000256" key="7">
    <source>
        <dbReference type="HAMAP-Rule" id="MF_00333"/>
    </source>
</evidence>
<feature type="active site" description="Proton donor" evidence="7">
    <location>
        <position position="143"/>
    </location>
</feature>
<comment type="caution">
    <text evidence="9">The sequence shown here is derived from an EMBL/GenBank/DDBJ whole genome shotgun (WGS) entry which is preliminary data.</text>
</comment>
<proteinExistence type="inferred from homology"/>
<dbReference type="EC" id="1.3.3.3" evidence="7"/>
<comment type="cofactor">
    <cofactor evidence="7">
        <name>a divalent metal cation</name>
        <dbReference type="ChEBI" id="CHEBI:60240"/>
    </cofactor>
</comment>
<feature type="site" description="Important for dimerization" evidence="7">
    <location>
        <position position="207"/>
    </location>
</feature>
<name>A0A6B3NLR4_9CYAN</name>
<keyword evidence="7" id="KW-0149">Chlorophyll biosynthesis</keyword>
<dbReference type="PANTHER" id="PTHR10755">
    <property type="entry name" value="COPROPORPHYRINOGEN III OXIDASE, MITOCHONDRIAL"/>
    <property type="match status" value="1"/>
</dbReference>
<comment type="function">
    <text evidence="7">Involved in the heme and chlorophyll biosynthesis. Catalyzes the aerobic oxidative decarboxylation of propionate groups of rings A and B of coproporphyrinogen-III to yield the vinyl groups in protoporphyrinogen-IX.</text>
</comment>
<protein>
    <recommendedName>
        <fullName evidence="7">Oxygen-dependent coproporphyrinogen-III oxidase</fullName>
        <shortName evidence="7">CPO</shortName>
        <shortName evidence="7">Coprogen oxidase</shortName>
        <shortName evidence="7">Coproporphyrinogenase</shortName>
        <ecNumber evidence="7">1.3.3.3</ecNumber>
    </recommendedName>
</protein>
<accession>A0A6B3NLR4</accession>
<dbReference type="InterPro" id="IPR018375">
    <property type="entry name" value="Coprogen_oxidase_CS"/>
</dbReference>
<dbReference type="PRINTS" id="PR00073">
    <property type="entry name" value="COPRGNOXDASE"/>
</dbReference>
<keyword evidence="7" id="KW-0479">Metal-binding</keyword>
<dbReference type="GO" id="GO:0004109">
    <property type="term" value="F:coproporphyrinogen oxidase activity"/>
    <property type="evidence" value="ECO:0007669"/>
    <property type="project" value="UniProtKB-UniRule"/>
</dbReference>
<evidence type="ECO:0000256" key="1">
    <source>
        <dbReference type="ARBA" id="ARBA00005168"/>
    </source>
</evidence>
<keyword evidence="5 7" id="KW-0560">Oxidoreductase</keyword>
<feature type="region of interest" description="Disordered" evidence="8">
    <location>
        <begin position="1"/>
        <end position="48"/>
    </location>
</feature>
<gene>
    <name evidence="7 9" type="primary">hemF</name>
    <name evidence="9" type="ORF">F6J89_30785</name>
</gene>
<dbReference type="InterPro" id="IPR001260">
    <property type="entry name" value="Coprogen_oxidase_aer"/>
</dbReference>
<dbReference type="PANTHER" id="PTHR10755:SF0">
    <property type="entry name" value="OXYGEN-DEPENDENT COPROPORPHYRINOGEN-III OXIDASE, MITOCHONDRIAL"/>
    <property type="match status" value="1"/>
</dbReference>
<dbReference type="GO" id="GO:0006782">
    <property type="term" value="P:protoporphyrinogen IX biosynthetic process"/>
    <property type="evidence" value="ECO:0007669"/>
    <property type="project" value="UniProtKB-UniRule"/>
</dbReference>
<feature type="binding site" evidence="7">
    <location>
        <begin position="145"/>
        <end position="147"/>
    </location>
    <ligand>
        <name>substrate</name>
    </ligand>
</feature>
<feature type="compositionally biased region" description="Polar residues" evidence="8">
    <location>
        <begin position="1"/>
        <end position="29"/>
    </location>
</feature>
<evidence type="ECO:0000256" key="2">
    <source>
        <dbReference type="ARBA" id="ARBA00010644"/>
    </source>
</evidence>
<evidence type="ECO:0000256" key="5">
    <source>
        <dbReference type="ARBA" id="ARBA00023002"/>
    </source>
</evidence>
<feature type="binding site" evidence="7">
    <location>
        <position position="143"/>
    </location>
    <ligand>
        <name>a divalent metal cation</name>
        <dbReference type="ChEBI" id="CHEBI:60240"/>
    </ligand>
</feature>
<feature type="binding site" evidence="7">
    <location>
        <position position="177"/>
    </location>
    <ligand>
        <name>a divalent metal cation</name>
        <dbReference type="ChEBI" id="CHEBI:60240"/>
    </ligand>
</feature>
<comment type="catalytic activity">
    <reaction evidence="7">
        <text>coproporphyrinogen III + O2 + 2 H(+) = protoporphyrinogen IX + 2 CO2 + 2 H2O</text>
        <dbReference type="Rhea" id="RHEA:18257"/>
        <dbReference type="ChEBI" id="CHEBI:15377"/>
        <dbReference type="ChEBI" id="CHEBI:15378"/>
        <dbReference type="ChEBI" id="CHEBI:15379"/>
        <dbReference type="ChEBI" id="CHEBI:16526"/>
        <dbReference type="ChEBI" id="CHEBI:57307"/>
        <dbReference type="ChEBI" id="CHEBI:57309"/>
        <dbReference type="EC" id="1.3.3.3"/>
    </reaction>
</comment>
<dbReference type="FunFam" id="3.40.1500.10:FF:000007">
    <property type="entry name" value="Oxygen-dependent coproporphyrinogen-III oxidase"/>
    <property type="match status" value="1"/>
</dbReference>
<evidence type="ECO:0000256" key="3">
    <source>
        <dbReference type="ARBA" id="ARBA00011738"/>
    </source>
</evidence>
<dbReference type="HAMAP" id="MF_00333">
    <property type="entry name" value="Coprogen_oxidas"/>
    <property type="match status" value="1"/>
</dbReference>
<comment type="caution">
    <text evidence="7">Lacks conserved residue(s) required for the propagation of feature annotation.</text>
</comment>
<dbReference type="GO" id="GO:0015995">
    <property type="term" value="P:chlorophyll biosynthetic process"/>
    <property type="evidence" value="ECO:0007669"/>
    <property type="project" value="UniProtKB-UniRule"/>
</dbReference>
<feature type="region of interest" description="Important for dimerization" evidence="7">
    <location>
        <begin position="297"/>
        <end position="332"/>
    </location>
</feature>
<evidence type="ECO:0000256" key="6">
    <source>
        <dbReference type="ARBA" id="ARBA00023244"/>
    </source>
</evidence>
<feature type="binding site" evidence="7">
    <location>
        <position position="133"/>
    </location>
    <ligand>
        <name>a divalent metal cation</name>
        <dbReference type="ChEBI" id="CHEBI:60240"/>
    </ligand>
</feature>
<dbReference type="AlphaFoldDB" id="A0A6B3NLR4"/>
<feature type="binding site" evidence="7">
    <location>
        <position position="207"/>
    </location>
    <ligand>
        <name>a divalent metal cation</name>
        <dbReference type="ChEBI" id="CHEBI:60240"/>
    </ligand>
</feature>
<dbReference type="PIRSF" id="PIRSF000166">
    <property type="entry name" value="Coproporphyri_ox"/>
    <property type="match status" value="1"/>
</dbReference>
<comment type="subunit">
    <text evidence="3 7">Homodimer.</text>
</comment>
<dbReference type="GO" id="GO:0005737">
    <property type="term" value="C:cytoplasm"/>
    <property type="evidence" value="ECO:0007669"/>
    <property type="project" value="UniProtKB-SubCell"/>
</dbReference>
<reference evidence="9" key="1">
    <citation type="submission" date="2019-11" db="EMBL/GenBank/DDBJ databases">
        <title>Genomic insights into an expanded diversity of filamentous marine cyanobacteria reveals the extraordinary biosynthetic potential of Moorea and Okeania.</title>
        <authorList>
            <person name="Ferreira Leao T."/>
            <person name="Wang M."/>
            <person name="Moss N."/>
            <person name="Da Silva R."/>
            <person name="Sanders J."/>
            <person name="Nurk S."/>
            <person name="Gurevich A."/>
            <person name="Humphrey G."/>
            <person name="Reher R."/>
            <person name="Zhu Q."/>
            <person name="Belda-Ferre P."/>
            <person name="Glukhov E."/>
            <person name="Rex R."/>
            <person name="Dorrestein P.C."/>
            <person name="Knight R."/>
            <person name="Pevzner P."/>
            <person name="Gerwick W.H."/>
            <person name="Gerwick L."/>
        </authorList>
    </citation>
    <scope>NUCLEOTIDE SEQUENCE</scope>
    <source>
        <strain evidence="9">SIO1C4</strain>
    </source>
</reference>
<organism evidence="9">
    <name type="scientific">Symploca sp. SIO1C4</name>
    <dbReference type="NCBI Taxonomy" id="2607765"/>
    <lineage>
        <taxon>Bacteria</taxon>
        <taxon>Bacillati</taxon>
        <taxon>Cyanobacteriota</taxon>
        <taxon>Cyanophyceae</taxon>
        <taxon>Coleofasciculales</taxon>
        <taxon>Coleofasciculaceae</taxon>
        <taxon>Symploca</taxon>
    </lineage>
</organism>
<evidence type="ECO:0000256" key="4">
    <source>
        <dbReference type="ARBA" id="ARBA00022490"/>
    </source>
</evidence>
<comment type="subcellular location">
    <subcellularLocation>
        <location evidence="7">Cytoplasm</location>
    </subcellularLocation>
</comment>
<keyword evidence="7" id="KW-0350">Heme biosynthesis</keyword>
<evidence type="ECO:0000313" key="9">
    <source>
        <dbReference type="EMBL" id="NER31875.1"/>
    </source>
</evidence>
<keyword evidence="4 7" id="KW-0963">Cytoplasm</keyword>
<dbReference type="PROSITE" id="PS01021">
    <property type="entry name" value="COPROGEN_OXIDASE"/>
    <property type="match status" value="1"/>
</dbReference>
<dbReference type="GO" id="GO:0046872">
    <property type="term" value="F:metal ion binding"/>
    <property type="evidence" value="ECO:0007669"/>
    <property type="project" value="UniProtKB-KW"/>
</dbReference>
<dbReference type="Gene3D" id="3.40.1500.10">
    <property type="entry name" value="Coproporphyrinogen III oxidase, aerobic"/>
    <property type="match status" value="1"/>
</dbReference>
<dbReference type="SUPFAM" id="SSF102886">
    <property type="entry name" value="Coproporphyrinogen III oxidase"/>
    <property type="match status" value="1"/>
</dbReference>
<evidence type="ECO:0000256" key="8">
    <source>
        <dbReference type="SAM" id="MobiDB-lite"/>
    </source>
</evidence>
<comment type="pathway">
    <text evidence="1 7">Porphyrin-containing compound metabolism; protoporphyrin-IX biosynthesis; protoporphyrinogen-IX from coproporphyrinogen-III (O2 route): step 1/1.</text>
</comment>
<comment type="similarity">
    <text evidence="2 7">Belongs to the aerobic coproporphyrinogen-III oxidase family.</text>
</comment>
<feature type="binding site" evidence="7">
    <location>
        <position position="129"/>
    </location>
    <ligand>
        <name>substrate</name>
    </ligand>
</feature>
<sequence length="362" mass="41392">MSNLTSELQGETQNSDTATENKTLNSSPTIPAGSLPPTDSRQRAKQFVQQLQDEICQGLEQLDGKAKFREDKWERPGGGGGRSRVIREGGVFEQGGVNFSEVWGDSLPPAILAQRPEAAGHGFFATGTSMVLHPRNPYVPTVHLNYRYFEAGPIWWFGGGADLTPYYPFAEDAVHFHKIHKQACDTHHPEYYPTFKRWCDEYFYLKHRREARGIGGIFFDYQDYRGKLYAGPHPNGPTAIYSNQVGDISRNWEDLFAFVTNCGNAFLKAYLPIAERRKDIEYGEQQRNFQLYRRGRYVEFNLVYDRGTVFGLQTDGRAESILMSLPPLARWEYCYQPEAGTPEAQLNETFLKPQDWVNYLIK</sequence>
<dbReference type="NCBIfam" id="NF003727">
    <property type="entry name" value="PRK05330.1"/>
    <property type="match status" value="1"/>
</dbReference>